<accession>A0A1D1YZ76</accession>
<dbReference type="AlphaFoldDB" id="A0A1D1YZ76"/>
<evidence type="ECO:0000313" key="2">
    <source>
        <dbReference type="EMBL" id="JAT59947.1"/>
    </source>
</evidence>
<gene>
    <name evidence="2" type="primary">PAS_chr1-4_0425</name>
    <name evidence="2" type="ORF">g.68643</name>
</gene>
<protein>
    <submittedName>
        <fullName evidence="2">Lipoyl synthase, mitochondrial</fullName>
    </submittedName>
</protein>
<sequence length="139" mass="15725">FTAEKPLKPPSSSSPRTVSQSSLPPAAHGYRRCRQIRLPVGFYPERGGESRLGRRRSRRRPPRCTPPVRRRPAPSHQVTGGDEQLLRGVPPADAQRHGVRPNDFDALRLPSWLRLALGRSVTVHRQRLWMGDVIISIFL</sequence>
<evidence type="ECO:0000256" key="1">
    <source>
        <dbReference type="SAM" id="MobiDB-lite"/>
    </source>
</evidence>
<organism evidence="2">
    <name type="scientific">Anthurium amnicola</name>
    <dbReference type="NCBI Taxonomy" id="1678845"/>
    <lineage>
        <taxon>Eukaryota</taxon>
        <taxon>Viridiplantae</taxon>
        <taxon>Streptophyta</taxon>
        <taxon>Embryophyta</taxon>
        <taxon>Tracheophyta</taxon>
        <taxon>Spermatophyta</taxon>
        <taxon>Magnoliopsida</taxon>
        <taxon>Liliopsida</taxon>
        <taxon>Araceae</taxon>
        <taxon>Pothoideae</taxon>
        <taxon>Potheae</taxon>
        <taxon>Anthurium</taxon>
    </lineage>
</organism>
<reference evidence="2" key="1">
    <citation type="submission" date="2015-07" db="EMBL/GenBank/DDBJ databases">
        <title>Transcriptome Assembly of Anthurium amnicola.</title>
        <authorList>
            <person name="Suzuki J."/>
        </authorList>
    </citation>
    <scope>NUCLEOTIDE SEQUENCE</scope>
</reference>
<feature type="compositionally biased region" description="Low complexity" evidence="1">
    <location>
        <begin position="10"/>
        <end position="24"/>
    </location>
</feature>
<feature type="non-terminal residue" evidence="2">
    <location>
        <position position="1"/>
    </location>
</feature>
<dbReference type="EMBL" id="GDJX01007989">
    <property type="protein sequence ID" value="JAT59947.1"/>
    <property type="molecule type" value="Transcribed_RNA"/>
</dbReference>
<feature type="region of interest" description="Disordered" evidence="1">
    <location>
        <begin position="1"/>
        <end position="101"/>
    </location>
</feature>
<name>A0A1D1YZ76_9ARAE</name>
<proteinExistence type="predicted"/>
<feature type="compositionally biased region" description="Basic residues" evidence="1">
    <location>
        <begin position="53"/>
        <end position="73"/>
    </location>
</feature>